<evidence type="ECO:0000313" key="2">
    <source>
        <dbReference type="Proteomes" id="UP000315711"/>
    </source>
</evidence>
<gene>
    <name evidence="1" type="ORF">IQ10_03565</name>
</gene>
<proteinExistence type="predicted"/>
<comment type="caution">
    <text evidence="1">The sequence shown here is derived from an EMBL/GenBank/DDBJ whole genome shotgun (WGS) entry which is preliminary data.</text>
</comment>
<organism evidence="1 2">
    <name type="scientific">Halalkalibacter nanhaiisediminis</name>
    <dbReference type="NCBI Taxonomy" id="688079"/>
    <lineage>
        <taxon>Bacteria</taxon>
        <taxon>Bacillati</taxon>
        <taxon>Bacillota</taxon>
        <taxon>Bacilli</taxon>
        <taxon>Bacillales</taxon>
        <taxon>Bacillaceae</taxon>
        <taxon>Halalkalibacter</taxon>
    </lineage>
</organism>
<keyword evidence="2" id="KW-1185">Reference proteome</keyword>
<evidence type="ECO:0000313" key="1">
    <source>
        <dbReference type="EMBL" id="TWI52957.1"/>
    </source>
</evidence>
<reference evidence="1 2" key="1">
    <citation type="journal article" date="2015" name="Stand. Genomic Sci.">
        <title>Genomic Encyclopedia of Bacterial and Archaeal Type Strains, Phase III: the genomes of soil and plant-associated and newly described type strains.</title>
        <authorList>
            <person name="Whitman W.B."/>
            <person name="Woyke T."/>
            <person name="Klenk H.P."/>
            <person name="Zhou Y."/>
            <person name="Lilburn T.G."/>
            <person name="Beck B.J."/>
            <person name="De Vos P."/>
            <person name="Vandamme P."/>
            <person name="Eisen J.A."/>
            <person name="Garrity G."/>
            <person name="Hugenholtz P."/>
            <person name="Kyrpides N.C."/>
        </authorList>
    </citation>
    <scope>NUCLEOTIDE SEQUENCE [LARGE SCALE GENOMIC DNA]</scope>
    <source>
        <strain evidence="1 2">CGMCC 1.10116</strain>
    </source>
</reference>
<name>A0A562Q877_9BACI</name>
<dbReference type="EMBL" id="VLKZ01000015">
    <property type="protein sequence ID" value="TWI52957.1"/>
    <property type="molecule type" value="Genomic_DNA"/>
</dbReference>
<dbReference type="Proteomes" id="UP000315711">
    <property type="component" value="Unassembled WGS sequence"/>
</dbReference>
<sequence length="102" mass="11057">MEPVDYYVKMFNGKHVAEESIRVKATDRCNSRLRDLANGTTETVPLFANTKTVVDGVMTYHGTYTIPAEVTAMTSVQAHLLGATPADKSNLSGGNQQKVHCG</sequence>
<accession>A0A562Q877</accession>
<protein>
    <submittedName>
        <fullName evidence="1">Uncharacterized protein</fullName>
    </submittedName>
</protein>
<dbReference type="AlphaFoldDB" id="A0A562Q877"/>